<dbReference type="SUPFAM" id="SSF47095">
    <property type="entry name" value="HMG-box"/>
    <property type="match status" value="1"/>
</dbReference>
<dbReference type="Pfam" id="PF00505">
    <property type="entry name" value="HMG_box"/>
    <property type="match status" value="1"/>
</dbReference>
<keyword evidence="7" id="KW-1185">Reference proteome</keyword>
<dbReference type="Ensembl" id="ENSOMYT00000098655.2">
    <property type="protein sequence ID" value="ENSOMYP00000090615.1"/>
    <property type="gene ID" value="ENSOMYG00000041742.2"/>
</dbReference>
<dbReference type="GeneTree" id="ENSGT00940000167603"/>
<keyword evidence="2 4" id="KW-0238">DNA-binding</keyword>
<sequence length="159" mass="18687">SSGRLDCEPNYNPWGREDLITLLHGIKENIPKGDMSIYTKGERTLEWDKVAFGPYSPQMCHQKWKELSKKMRKVRSLAELVTEAEVAFENPFQGQNWKIHPDFPRRPTPSNSIFSKENFKKFKKQQPEMTPPELFKLMNEKYNELPEHKKVCQCVNGFL</sequence>
<dbReference type="GO" id="GO:0005634">
    <property type="term" value="C:nucleus"/>
    <property type="evidence" value="ECO:0007669"/>
    <property type="project" value="UniProtKB-SubCell"/>
</dbReference>
<evidence type="ECO:0000259" key="5">
    <source>
        <dbReference type="PROSITE" id="PS50118"/>
    </source>
</evidence>
<reference evidence="6" key="3">
    <citation type="submission" date="2025-09" db="UniProtKB">
        <authorList>
            <consortium name="Ensembl"/>
        </authorList>
    </citation>
    <scope>IDENTIFICATION</scope>
</reference>
<evidence type="ECO:0000256" key="4">
    <source>
        <dbReference type="PROSITE-ProRule" id="PRU00267"/>
    </source>
</evidence>
<reference evidence="6" key="2">
    <citation type="submission" date="2025-08" db="UniProtKB">
        <authorList>
            <consortium name="Ensembl"/>
        </authorList>
    </citation>
    <scope>IDENTIFICATION</scope>
</reference>
<dbReference type="InterPro" id="IPR036910">
    <property type="entry name" value="HMG_box_dom_sf"/>
</dbReference>
<keyword evidence="3 4" id="KW-0539">Nucleus</keyword>
<feature type="DNA-binding region" description="HMG box" evidence="4">
    <location>
        <begin position="104"/>
        <end position="150"/>
    </location>
</feature>
<evidence type="ECO:0000256" key="3">
    <source>
        <dbReference type="ARBA" id="ARBA00023242"/>
    </source>
</evidence>
<proteinExistence type="predicted"/>
<dbReference type="PROSITE" id="PS50118">
    <property type="entry name" value="HMG_BOX_2"/>
    <property type="match status" value="1"/>
</dbReference>
<evidence type="ECO:0000256" key="2">
    <source>
        <dbReference type="ARBA" id="ARBA00023125"/>
    </source>
</evidence>
<accession>A0A8C7UBS7</accession>
<feature type="domain" description="HMG box" evidence="5">
    <location>
        <begin position="104"/>
        <end position="150"/>
    </location>
</feature>
<dbReference type="AlphaFoldDB" id="A0A8C7UBS7"/>
<reference evidence="6" key="1">
    <citation type="submission" date="2020-07" db="EMBL/GenBank/DDBJ databases">
        <title>A long reads based de novo assembly of the rainbow trout Arlee double haploid line genome.</title>
        <authorList>
            <person name="Gao G."/>
            <person name="Palti Y."/>
        </authorList>
    </citation>
    <scope>NUCLEOTIDE SEQUENCE [LARGE SCALE GENOMIC DNA]</scope>
</reference>
<evidence type="ECO:0000313" key="7">
    <source>
        <dbReference type="Proteomes" id="UP000694395"/>
    </source>
</evidence>
<name>A0A8C7UBS7_ONCMY</name>
<dbReference type="InterPro" id="IPR009071">
    <property type="entry name" value="HMG_box_dom"/>
</dbReference>
<evidence type="ECO:0000313" key="6">
    <source>
        <dbReference type="Ensembl" id="ENSOMYP00000090615.1"/>
    </source>
</evidence>
<evidence type="ECO:0000256" key="1">
    <source>
        <dbReference type="ARBA" id="ARBA00004123"/>
    </source>
</evidence>
<dbReference type="PANTHER" id="PTHR46318">
    <property type="entry name" value="UPSTREAM BINDING TRANSCRIPTION FACTOR"/>
    <property type="match status" value="1"/>
</dbReference>
<dbReference type="InterPro" id="IPR051762">
    <property type="entry name" value="UBF1"/>
</dbReference>
<dbReference type="Proteomes" id="UP000694395">
    <property type="component" value="Chromosome 16"/>
</dbReference>
<protein>
    <recommendedName>
        <fullName evidence="5">HMG box domain-containing protein</fullName>
    </recommendedName>
</protein>
<comment type="subcellular location">
    <subcellularLocation>
        <location evidence="1">Nucleus</location>
    </subcellularLocation>
</comment>
<dbReference type="PANTHER" id="PTHR46318:SF2">
    <property type="entry name" value="NUCLEOLAR TRANSCRIPTION FACTOR 1"/>
    <property type="match status" value="1"/>
</dbReference>
<dbReference type="Gene3D" id="1.10.30.10">
    <property type="entry name" value="High mobility group box domain"/>
    <property type="match status" value="1"/>
</dbReference>
<organism evidence="6 7">
    <name type="scientific">Oncorhynchus mykiss</name>
    <name type="common">Rainbow trout</name>
    <name type="synonym">Salmo gairdneri</name>
    <dbReference type="NCBI Taxonomy" id="8022"/>
    <lineage>
        <taxon>Eukaryota</taxon>
        <taxon>Metazoa</taxon>
        <taxon>Chordata</taxon>
        <taxon>Craniata</taxon>
        <taxon>Vertebrata</taxon>
        <taxon>Euteleostomi</taxon>
        <taxon>Actinopterygii</taxon>
        <taxon>Neopterygii</taxon>
        <taxon>Teleostei</taxon>
        <taxon>Protacanthopterygii</taxon>
        <taxon>Salmoniformes</taxon>
        <taxon>Salmonidae</taxon>
        <taxon>Salmoninae</taxon>
        <taxon>Oncorhynchus</taxon>
    </lineage>
</organism>
<dbReference type="GO" id="GO:0003677">
    <property type="term" value="F:DNA binding"/>
    <property type="evidence" value="ECO:0007669"/>
    <property type="project" value="UniProtKB-UniRule"/>
</dbReference>